<dbReference type="AlphaFoldDB" id="A0A419V8T3"/>
<feature type="domain" description="Cell envelope-related transcriptional attenuator" evidence="4">
    <location>
        <begin position="98"/>
        <end position="247"/>
    </location>
</feature>
<feature type="region of interest" description="Disordered" evidence="2">
    <location>
        <begin position="331"/>
        <end position="389"/>
    </location>
</feature>
<keyword evidence="6" id="KW-1185">Reference proteome</keyword>
<organism evidence="5 6">
    <name type="scientific">Sinobaca qinghaiensis</name>
    <dbReference type="NCBI Taxonomy" id="342944"/>
    <lineage>
        <taxon>Bacteria</taxon>
        <taxon>Bacillati</taxon>
        <taxon>Bacillota</taxon>
        <taxon>Bacilli</taxon>
        <taxon>Bacillales</taxon>
        <taxon>Sporolactobacillaceae</taxon>
        <taxon>Sinobaca</taxon>
    </lineage>
</organism>
<evidence type="ECO:0000313" key="6">
    <source>
        <dbReference type="Proteomes" id="UP000285120"/>
    </source>
</evidence>
<evidence type="ECO:0000313" key="5">
    <source>
        <dbReference type="EMBL" id="RKD76505.1"/>
    </source>
</evidence>
<evidence type="ECO:0000256" key="2">
    <source>
        <dbReference type="SAM" id="MobiDB-lite"/>
    </source>
</evidence>
<keyword evidence="3" id="KW-1133">Transmembrane helix</keyword>
<dbReference type="OrthoDB" id="27330at2"/>
<evidence type="ECO:0000259" key="4">
    <source>
        <dbReference type="Pfam" id="PF03816"/>
    </source>
</evidence>
<comment type="similarity">
    <text evidence="1">Belongs to the LytR/CpsA/Psr (LCP) family.</text>
</comment>
<keyword evidence="3" id="KW-0812">Transmembrane</keyword>
<evidence type="ECO:0000256" key="1">
    <source>
        <dbReference type="ARBA" id="ARBA00006068"/>
    </source>
</evidence>
<reference evidence="5 6" key="1">
    <citation type="submission" date="2018-09" db="EMBL/GenBank/DDBJ databases">
        <title>Genomic Encyclopedia of Archaeal and Bacterial Type Strains, Phase II (KMG-II): from individual species to whole genera.</title>
        <authorList>
            <person name="Goeker M."/>
        </authorList>
    </citation>
    <scope>NUCLEOTIDE SEQUENCE [LARGE SCALE GENOMIC DNA]</scope>
    <source>
        <strain evidence="5 6">DSM 17008</strain>
    </source>
</reference>
<proteinExistence type="inferred from homology"/>
<dbReference type="InterPro" id="IPR050922">
    <property type="entry name" value="LytR/CpsA/Psr_CW_biosynth"/>
</dbReference>
<gene>
    <name evidence="5" type="ORF">ATL39_0724</name>
</gene>
<accession>A0A419V8T3</accession>
<dbReference type="PANTHER" id="PTHR33392">
    <property type="entry name" value="POLYISOPRENYL-TEICHOIC ACID--PEPTIDOGLYCAN TEICHOIC ACID TRANSFERASE TAGU"/>
    <property type="match status" value="1"/>
</dbReference>
<evidence type="ECO:0000256" key="3">
    <source>
        <dbReference type="SAM" id="Phobius"/>
    </source>
</evidence>
<feature type="compositionally biased region" description="Low complexity" evidence="2">
    <location>
        <begin position="368"/>
        <end position="381"/>
    </location>
</feature>
<dbReference type="InterPro" id="IPR004474">
    <property type="entry name" value="LytR_CpsA_psr"/>
</dbReference>
<dbReference type="Proteomes" id="UP000285120">
    <property type="component" value="Unassembled WGS sequence"/>
</dbReference>
<dbReference type="EMBL" id="RAPK01000006">
    <property type="protein sequence ID" value="RKD76505.1"/>
    <property type="molecule type" value="Genomic_DNA"/>
</dbReference>
<comment type="caution">
    <text evidence="5">The sequence shown here is derived from an EMBL/GenBank/DDBJ whole genome shotgun (WGS) entry which is preliminary data.</text>
</comment>
<name>A0A419V8T3_9BACL</name>
<sequence>MADINEQTRLQRRNKKVRRRRRIIKIFGLLGILGVLAVAVAAGYFLIQLSSVTADTQEELERGEKSDLRTEAVDLQEDNFSVLIMGVDDRDGSNLEGRTDAMVLATFNKDEKTVKTTSIPRDSLVNIPGRGEDKITHAHAYGGTDLAIESVENLFNIPVDYYIKLDFIAFVEIVDALGGIEVDSPLAFTEQDSESNPNAIQIEEGEQTLNGEEALAFVRMRKQDPRGDLGRGERQQIVIESLINKSASFSSINKFDDVFDSVRSNMRMNFTFGNLVSLQGYSRSLDDVESLQLGGTDATINGIYYYQLDQGSREEISETLTDHLEIEGTNAYMPEQPTSGSPSAGEAPVEEQPAETQAPVEQEEQPAEQESQPQSESSGEQTPYFSTVE</sequence>
<protein>
    <submittedName>
        <fullName evidence="5">LytR family transcriptional attenuator</fullName>
    </submittedName>
</protein>
<dbReference type="Pfam" id="PF03816">
    <property type="entry name" value="LytR_cpsA_psr"/>
    <property type="match status" value="1"/>
</dbReference>
<keyword evidence="3" id="KW-0472">Membrane</keyword>
<dbReference type="RefSeq" id="WP_120191902.1">
    <property type="nucleotide sequence ID" value="NZ_RAPK01000006.1"/>
</dbReference>
<dbReference type="PANTHER" id="PTHR33392:SF3">
    <property type="entry name" value="POLYISOPRENYL-TEICHOIC ACID--PEPTIDOGLYCAN TEICHOIC ACID TRANSFERASE TAGT"/>
    <property type="match status" value="1"/>
</dbReference>
<feature type="transmembrane region" description="Helical" evidence="3">
    <location>
        <begin position="23"/>
        <end position="47"/>
    </location>
</feature>
<dbReference type="NCBIfam" id="TIGR00350">
    <property type="entry name" value="lytR_cpsA_psr"/>
    <property type="match status" value="1"/>
</dbReference>
<dbReference type="Gene3D" id="3.40.630.190">
    <property type="entry name" value="LCP protein"/>
    <property type="match status" value="1"/>
</dbReference>